<dbReference type="GO" id="GO:0006886">
    <property type="term" value="P:intracellular protein transport"/>
    <property type="evidence" value="ECO:0007669"/>
    <property type="project" value="UniProtKB-UniRule"/>
</dbReference>
<comment type="similarity">
    <text evidence="3">Belongs to the VAM6/VPS39 family.</text>
</comment>
<feature type="compositionally biased region" description="Pro residues" evidence="5">
    <location>
        <begin position="458"/>
        <end position="467"/>
    </location>
</feature>
<dbReference type="InterPro" id="IPR000547">
    <property type="entry name" value="Clathrin_H-chain/VPS_repeat"/>
</dbReference>
<dbReference type="InterPro" id="IPR019452">
    <property type="entry name" value="VPS39/TGF_beta_rcpt-assoc_1"/>
</dbReference>
<evidence type="ECO:0000256" key="4">
    <source>
        <dbReference type="PROSITE-ProRule" id="PRU01006"/>
    </source>
</evidence>
<evidence type="ECO:0000256" key="5">
    <source>
        <dbReference type="SAM" id="MobiDB-lite"/>
    </source>
</evidence>
<dbReference type="GO" id="GO:0000329">
    <property type="term" value="C:fungal-type vacuole membrane"/>
    <property type="evidence" value="ECO:0007669"/>
    <property type="project" value="TreeGrafter"/>
</dbReference>
<comment type="caution">
    <text evidence="7">The sequence shown here is derived from an EMBL/GenBank/DDBJ whole genome shotgun (WGS) entry which is preliminary data.</text>
</comment>
<evidence type="ECO:0000256" key="1">
    <source>
        <dbReference type="ARBA" id="ARBA00004184"/>
    </source>
</evidence>
<feature type="compositionally biased region" description="Pro residues" evidence="5">
    <location>
        <begin position="517"/>
        <end position="542"/>
    </location>
</feature>
<feature type="repeat" description="CHCR" evidence="4">
    <location>
        <begin position="757"/>
        <end position="937"/>
    </location>
</feature>
<accession>A0AAV9X4A6</accession>
<dbReference type="EMBL" id="JAVHJO010000010">
    <property type="protein sequence ID" value="KAK6535557.1"/>
    <property type="molecule type" value="Genomic_DNA"/>
</dbReference>
<gene>
    <name evidence="7" type="primary">VAM6</name>
    <name evidence="7" type="ORF">TWF694_002011</name>
</gene>
<feature type="domain" description="CNH" evidence="6">
    <location>
        <begin position="18"/>
        <end position="303"/>
    </location>
</feature>
<keyword evidence="8" id="KW-1185">Reference proteome</keyword>
<evidence type="ECO:0000313" key="7">
    <source>
        <dbReference type="EMBL" id="KAK6535557.1"/>
    </source>
</evidence>
<comment type="subcellular location">
    <subcellularLocation>
        <location evidence="1">Endomembrane system</location>
        <topology evidence="1">Peripheral membrane protein</topology>
    </subcellularLocation>
</comment>
<dbReference type="GO" id="GO:0034058">
    <property type="term" value="P:endosomal vesicle fusion"/>
    <property type="evidence" value="ECO:0007669"/>
    <property type="project" value="TreeGrafter"/>
</dbReference>
<dbReference type="InterPro" id="IPR032914">
    <property type="entry name" value="Vam6/VPS39/TRAP1"/>
</dbReference>
<dbReference type="AlphaFoldDB" id="A0AAV9X4A6"/>
<evidence type="ECO:0000313" key="8">
    <source>
        <dbReference type="Proteomes" id="UP001365542"/>
    </source>
</evidence>
<evidence type="ECO:0000259" key="6">
    <source>
        <dbReference type="PROSITE" id="PS50219"/>
    </source>
</evidence>
<name>A0AAV9X4A6_9PEZI</name>
<dbReference type="Pfam" id="PF10366">
    <property type="entry name" value="Vps39_1"/>
    <property type="match status" value="1"/>
</dbReference>
<dbReference type="PANTHER" id="PTHR12894">
    <property type="entry name" value="CNH DOMAIN CONTAINING"/>
    <property type="match status" value="1"/>
</dbReference>
<dbReference type="Pfam" id="PF00780">
    <property type="entry name" value="CNH"/>
    <property type="match status" value="1"/>
</dbReference>
<dbReference type="InterPro" id="IPR001180">
    <property type="entry name" value="CNH_dom"/>
</dbReference>
<dbReference type="PANTHER" id="PTHR12894:SF49">
    <property type="entry name" value="VAM6_VPS39-LIKE PROTEIN"/>
    <property type="match status" value="1"/>
</dbReference>
<protein>
    <submittedName>
        <fullName evidence="7">Vacuolar morphogenesis protein 6</fullName>
    </submittedName>
</protein>
<keyword evidence="2" id="KW-0472">Membrane</keyword>
<evidence type="ECO:0000256" key="2">
    <source>
        <dbReference type="ARBA" id="ARBA00023136"/>
    </source>
</evidence>
<feature type="compositionally biased region" description="Basic and acidic residues" evidence="5">
    <location>
        <begin position="440"/>
        <end position="453"/>
    </location>
</feature>
<dbReference type="InterPro" id="IPR019453">
    <property type="entry name" value="VPS39/TGFA1_Znf"/>
</dbReference>
<dbReference type="Proteomes" id="UP001365542">
    <property type="component" value="Unassembled WGS sequence"/>
</dbReference>
<evidence type="ECO:0000256" key="3">
    <source>
        <dbReference type="ARBA" id="ARBA00038201"/>
    </source>
</evidence>
<feature type="region of interest" description="Disordered" evidence="5">
    <location>
        <begin position="498"/>
        <end position="544"/>
    </location>
</feature>
<organism evidence="7 8">
    <name type="scientific">Orbilia ellipsospora</name>
    <dbReference type="NCBI Taxonomy" id="2528407"/>
    <lineage>
        <taxon>Eukaryota</taxon>
        <taxon>Fungi</taxon>
        <taxon>Dikarya</taxon>
        <taxon>Ascomycota</taxon>
        <taxon>Pezizomycotina</taxon>
        <taxon>Orbiliomycetes</taxon>
        <taxon>Orbiliales</taxon>
        <taxon>Orbiliaceae</taxon>
        <taxon>Orbilia</taxon>
    </lineage>
</organism>
<dbReference type="PROSITE" id="PS50236">
    <property type="entry name" value="CHCR"/>
    <property type="match status" value="1"/>
</dbReference>
<dbReference type="PROSITE" id="PS50219">
    <property type="entry name" value="CNH"/>
    <property type="match status" value="1"/>
</dbReference>
<dbReference type="SUPFAM" id="SSF101908">
    <property type="entry name" value="Putative isomerase YbhE"/>
    <property type="match status" value="1"/>
</dbReference>
<sequence>MLTAFHARSIRELSSKDRSRQECILAYGDKLLVGLSNGTLRIYRVSNPTTPTDPIDIECLREVEGFTKRPIAQMGCIKESSIIVILADSYVSTYDMGTYEKVEMLAKTRGATLFALTSGVERDIAGVPAVVSRLAVVVKRKLLLYLWKDSEFHDSNEITLPSQPRSLTWAADGKLCAGLSNSFAMIDVNTEVVEDIPMTYSGGGATGYLTWSSRSPLATRLGEDELLLVRDSSSLYVTSRGDPIQSKRLNWNTAPDHLGYSYPFLVSLNPHHTVQIRNPETQSLLQTITLPGATLLHTPQRNHALSHAGKQFYLASPTQIWKMILVDYGTQVQELTDKGLYDEAISLLSQLEQALFEEKEARIKEIQMLKAEKLFSQGKFRDSMDLFAKVAAPPSRVIRLYPPAVAGKISNQITQAEPQETVAEPPEDEAPPDENGSTEGEGKHNGESEDKPAVIEQPPQPGTPPPKENGNHPATPDGTSTPRSTYFGIPARLKLTAAADDTASIKSGKSGKGEETPAPPSAAPTPPPAGSIAPPPSAPPPTSIKLEGKALKFAVQGLISYLVEMRRKLLKFVKPDMDPDALGEQLLSSEKVPTFGDNSSRGSASVDFSEVAALLPPSRHGEDMTIREQLENLLEMAKLIDTTLLRSYMFTNSSLVGPLVRVENFCDPEVVHEKLVETGKFKELVDYLANKKLHDKALILLKSFGDREEPDEREPDLHGPQATVTYLEKLYDDQLTLIFEYSTWVLQKDPQLGMHVFIEDTPQAESLPRHKVLDYLRSIDVRLGVQYAEHLIHELKDDSPDYHNWLIEGYLMMIKEKRPDAGENDWEWKLNIVEREDYAHKVLKFTEDSQQYWPEKVIRWLPKDDPTFYEIRASILSRLGEHRQALEIFVFKMKDYGKAEAYCNRVHALSPPASDPAETSTETVYSILLTLFLSPPPGYEPQIKPALDLLSRHGARVDPLETLKLIPESIKVADLEHYFENRIRYSNSRVNMNRVIAQLYKSEAFRWEELNAEAKKKAVVIGEERVCPVCHKRLGKSVISVFPDGQVVHYGCAGRLADAKGIQVKEEPGLGLKRGFGTDRWGSPSKSTGGWR</sequence>
<dbReference type="GO" id="GO:0012505">
    <property type="term" value="C:endomembrane system"/>
    <property type="evidence" value="ECO:0007669"/>
    <property type="project" value="UniProtKB-SubCell"/>
</dbReference>
<reference evidence="7 8" key="1">
    <citation type="submission" date="2019-10" db="EMBL/GenBank/DDBJ databases">
        <authorList>
            <person name="Palmer J.M."/>
        </authorList>
    </citation>
    <scope>NUCLEOTIDE SEQUENCE [LARGE SCALE GENOMIC DNA]</scope>
    <source>
        <strain evidence="7 8">TWF694</strain>
    </source>
</reference>
<dbReference type="GO" id="GO:0006914">
    <property type="term" value="P:autophagy"/>
    <property type="evidence" value="ECO:0007669"/>
    <property type="project" value="TreeGrafter"/>
</dbReference>
<feature type="region of interest" description="Disordered" evidence="5">
    <location>
        <begin position="415"/>
        <end position="486"/>
    </location>
</feature>
<proteinExistence type="inferred from homology"/>
<dbReference type="Pfam" id="PF10367">
    <property type="entry name" value="zf-Vps39_C"/>
    <property type="match status" value="1"/>
</dbReference>